<evidence type="ECO:0000313" key="4">
    <source>
        <dbReference type="Proteomes" id="UP000271337"/>
    </source>
</evidence>
<evidence type="ECO:0000256" key="1">
    <source>
        <dbReference type="SAM" id="MobiDB-lite"/>
    </source>
</evidence>
<feature type="compositionally biased region" description="Low complexity" evidence="1">
    <location>
        <begin position="98"/>
        <end position="111"/>
    </location>
</feature>
<sequence length="171" mass="19091">MSDCCPQDSNEKIVAEVNTMIDGLLASYRPPTRCTEAFGDKEAVDKPNKLYDARPCCDGIPDLPAQEERPKHHPALRQPLALESSTTPPPNKPPPQQSEPSHPSNSHPSTLLTKTKSLLTRLLATRHAQCAYCCEHRPLREDFPRSWHVPKQCWKHLVPSSAALNPTTSRE</sequence>
<comment type="caution">
    <text evidence="2">The sequence shown here is derived from an EMBL/GenBank/DDBJ whole genome shotgun (WGS) entry which is preliminary data.</text>
</comment>
<feature type="compositionally biased region" description="Pro residues" evidence="1">
    <location>
        <begin position="87"/>
        <end position="97"/>
    </location>
</feature>
<name>A0A3M6ZLZ7_HORWE</name>
<gene>
    <name evidence="3" type="ORF">D0866_06850</name>
    <name evidence="2" type="ORF">D0867_06556</name>
</gene>
<dbReference type="EMBL" id="QWIM01000668">
    <property type="protein sequence ID" value="RMY32085.1"/>
    <property type="molecule type" value="Genomic_DNA"/>
</dbReference>
<evidence type="ECO:0000313" key="2">
    <source>
        <dbReference type="EMBL" id="RMY16326.1"/>
    </source>
</evidence>
<dbReference type="Proteomes" id="UP000276864">
    <property type="component" value="Unassembled WGS sequence"/>
</dbReference>
<organism evidence="2 4">
    <name type="scientific">Hortaea werneckii</name>
    <name type="common">Black yeast</name>
    <name type="synonym">Cladosporium werneckii</name>
    <dbReference type="NCBI Taxonomy" id="91943"/>
    <lineage>
        <taxon>Eukaryota</taxon>
        <taxon>Fungi</taxon>
        <taxon>Dikarya</taxon>
        <taxon>Ascomycota</taxon>
        <taxon>Pezizomycotina</taxon>
        <taxon>Dothideomycetes</taxon>
        <taxon>Dothideomycetidae</taxon>
        <taxon>Mycosphaerellales</taxon>
        <taxon>Teratosphaeriaceae</taxon>
        <taxon>Hortaea</taxon>
    </lineage>
</organism>
<protein>
    <submittedName>
        <fullName evidence="2">Uncharacterized protein</fullName>
    </submittedName>
</protein>
<dbReference type="OrthoDB" id="3935762at2759"/>
<accession>A0A3M6ZLZ7</accession>
<feature type="region of interest" description="Disordered" evidence="1">
    <location>
        <begin position="61"/>
        <end position="111"/>
    </location>
</feature>
<dbReference type="EMBL" id="QWIL01000643">
    <property type="protein sequence ID" value="RMY16326.1"/>
    <property type="molecule type" value="Genomic_DNA"/>
</dbReference>
<reference evidence="4 5" key="1">
    <citation type="journal article" date="2018" name="BMC Genomics">
        <title>Genomic evidence for intraspecific hybridization in a clonal and extremely halotolerant yeast.</title>
        <authorList>
            <person name="Gostincar C."/>
            <person name="Stajich J.E."/>
            <person name="Zupancic J."/>
            <person name="Zalar P."/>
            <person name="Gunde-Cimerman N."/>
        </authorList>
    </citation>
    <scope>NUCLEOTIDE SEQUENCE [LARGE SCALE GENOMIC DNA]</scope>
    <source>
        <strain evidence="3 5">EXF-6651</strain>
        <strain evidence="2 4">EXF-6669</strain>
    </source>
</reference>
<proteinExistence type="predicted"/>
<dbReference type="AlphaFoldDB" id="A0A3M6ZLZ7"/>
<evidence type="ECO:0000313" key="3">
    <source>
        <dbReference type="EMBL" id="RMY32085.1"/>
    </source>
</evidence>
<evidence type="ECO:0000313" key="5">
    <source>
        <dbReference type="Proteomes" id="UP000276864"/>
    </source>
</evidence>
<dbReference type="Proteomes" id="UP000271337">
    <property type="component" value="Unassembled WGS sequence"/>
</dbReference>